<evidence type="ECO:0000256" key="1">
    <source>
        <dbReference type="SAM" id="Phobius"/>
    </source>
</evidence>
<protein>
    <recommendedName>
        <fullName evidence="2">Putative Flp pilus-assembly TadG-like N-terminal domain-containing protein</fullName>
    </recommendedName>
</protein>
<keyword evidence="1" id="KW-1133">Transmembrane helix</keyword>
<dbReference type="Pfam" id="PF13400">
    <property type="entry name" value="Tad"/>
    <property type="match status" value="1"/>
</dbReference>
<dbReference type="AlphaFoldDB" id="A0AB37AMW7"/>
<gene>
    <name evidence="3" type="ORF">C6P99_29670</name>
</gene>
<comment type="caution">
    <text evidence="3">The sequence shown here is derived from an EMBL/GenBank/DDBJ whole genome shotgun (WGS) entry which is preliminary data.</text>
</comment>
<feature type="transmembrane region" description="Helical" evidence="1">
    <location>
        <begin position="26"/>
        <end position="47"/>
    </location>
</feature>
<reference evidence="3 4" key="1">
    <citation type="submission" date="2018-03" db="EMBL/GenBank/DDBJ databases">
        <authorList>
            <person name="Nguyen K."/>
            <person name="Fouts D."/>
            <person name="Sutton G."/>
        </authorList>
    </citation>
    <scope>NUCLEOTIDE SEQUENCE [LARGE SCALE GENOMIC DNA]</scope>
    <source>
        <strain evidence="3 4">AU14328</strain>
    </source>
</reference>
<sequence>MRADQSSVACRHGAVWPGRRRQRGSFAITAAIWLAIAIIVLGVVDIGRFYAERRQMQAAADLAALSAVSQVGDKTCQAAKAAVEQVTTPAANSVPTNATISVSCGIWVSPQGAGGSASFTRLSGDPVDVNGRCDGLSTGGANGASANAVCVTVSEPVSGIFRSGTIGASAIAKSTPSDTFTLTTSLLTLNGGLANQLLQSLTGSPNVLSLSAVDYQGLAQVNLKLGSILADLPVGTSTSVLNGTVTLGQLANAMVQAATQQNLVGLNLSVLNAIVAGLCTNNNCGGPQIALNQLVSATVAGGSSAVDASVNALGLLSTALQVANGTNPIIIKSLAVQTPTGLAPLLNATVSGSVSLAGTQPSTASGPPGPASCTTTDCTTNTSSAQGRVFLSTNISLLSTCPDGSLVYSGNSCSNGNKSVPLLGFNLPVTAYVAPALAGLASVTCTATKKTATVNTQTGALVVMIGGSPSSTPPSLTMPPGSPTYTPDGNSIQLISVSLQGLLALTGLTSSPVLAPLLTPILALVGLDTLTVQVSLQTGKLVVPVANQNVAPLTFEYSLATNPPTLASSAYACPSSVNNPNMLCVGTDQFLAPATQSLLSSNLTLKLSSKGGLSGAVAALLNPLLDQLTGPLLSLLKPILLPLVMQPIDSLLTSVTGLLGLSLGNAYVTNTPDAIKCGDPMLVK</sequence>
<evidence type="ECO:0000313" key="3">
    <source>
        <dbReference type="EMBL" id="PRE40556.1"/>
    </source>
</evidence>
<proteinExistence type="predicted"/>
<evidence type="ECO:0000259" key="2">
    <source>
        <dbReference type="Pfam" id="PF13400"/>
    </source>
</evidence>
<feature type="domain" description="Putative Flp pilus-assembly TadG-like N-terminal" evidence="2">
    <location>
        <begin position="24"/>
        <end position="69"/>
    </location>
</feature>
<dbReference type="Proteomes" id="UP000237811">
    <property type="component" value="Unassembled WGS sequence"/>
</dbReference>
<dbReference type="EMBL" id="PVFR01000088">
    <property type="protein sequence ID" value="PRE40556.1"/>
    <property type="molecule type" value="Genomic_DNA"/>
</dbReference>
<name>A0AB37AMW7_9BURK</name>
<dbReference type="InterPro" id="IPR028087">
    <property type="entry name" value="Tad_N"/>
</dbReference>
<organism evidence="3 4">
    <name type="scientific">Burkholderia multivorans</name>
    <dbReference type="NCBI Taxonomy" id="87883"/>
    <lineage>
        <taxon>Bacteria</taxon>
        <taxon>Pseudomonadati</taxon>
        <taxon>Pseudomonadota</taxon>
        <taxon>Betaproteobacteria</taxon>
        <taxon>Burkholderiales</taxon>
        <taxon>Burkholderiaceae</taxon>
        <taxon>Burkholderia</taxon>
        <taxon>Burkholderia cepacia complex</taxon>
    </lineage>
</organism>
<accession>A0AB37AMW7</accession>
<evidence type="ECO:0000313" key="4">
    <source>
        <dbReference type="Proteomes" id="UP000237811"/>
    </source>
</evidence>
<dbReference type="RefSeq" id="WP_105778508.1">
    <property type="nucleotide sequence ID" value="NZ_PVFR01000088.1"/>
</dbReference>
<keyword evidence="1" id="KW-0812">Transmembrane</keyword>
<keyword evidence="1" id="KW-0472">Membrane</keyword>